<evidence type="ECO:0000259" key="13">
    <source>
        <dbReference type="Pfam" id="PF00593"/>
    </source>
</evidence>
<comment type="similarity">
    <text evidence="10 11">Belongs to the TonB-dependent receptor family.</text>
</comment>
<evidence type="ECO:0000256" key="10">
    <source>
        <dbReference type="PROSITE-ProRule" id="PRU01360"/>
    </source>
</evidence>
<dbReference type="Gene3D" id="2.40.170.20">
    <property type="entry name" value="TonB-dependent receptor, beta-barrel domain"/>
    <property type="match status" value="1"/>
</dbReference>
<evidence type="ECO:0000256" key="3">
    <source>
        <dbReference type="ARBA" id="ARBA00022452"/>
    </source>
</evidence>
<dbReference type="InterPro" id="IPR037066">
    <property type="entry name" value="Plug_dom_sf"/>
</dbReference>
<accession>A0A1M5CEX0</accession>
<dbReference type="InterPro" id="IPR000531">
    <property type="entry name" value="Beta-barrel_TonB"/>
</dbReference>
<comment type="subcellular location">
    <subcellularLocation>
        <location evidence="1 10">Cell outer membrane</location>
        <topology evidence="1 10">Multi-pass membrane protein</topology>
    </subcellularLocation>
</comment>
<evidence type="ECO:0000313" key="16">
    <source>
        <dbReference type="Proteomes" id="UP000183987"/>
    </source>
</evidence>
<evidence type="ECO:0000313" key="15">
    <source>
        <dbReference type="EMBL" id="SHF53288.1"/>
    </source>
</evidence>
<keyword evidence="3 10" id="KW-1134">Transmembrane beta strand</keyword>
<dbReference type="CDD" id="cd01347">
    <property type="entry name" value="ligand_gated_channel"/>
    <property type="match status" value="1"/>
</dbReference>
<evidence type="ECO:0000256" key="5">
    <source>
        <dbReference type="ARBA" id="ARBA00022729"/>
    </source>
</evidence>
<keyword evidence="4 10" id="KW-0812">Transmembrane</keyword>
<dbReference type="OrthoDB" id="9796221at2"/>
<dbReference type="GO" id="GO:0009279">
    <property type="term" value="C:cell outer membrane"/>
    <property type="evidence" value="ECO:0007669"/>
    <property type="project" value="UniProtKB-SubCell"/>
</dbReference>
<name>A0A1M5CEX0_LOKAT</name>
<keyword evidence="6" id="KW-0406">Ion transport</keyword>
<sequence length="620" mass="66012">MLRTVLMASVCLTTTLSQARAQDAFVLDEIIVTGGLSPIAAGSLPRASSIVTGDEIAARGIATVQDALRTLPGVAVTGSGPTYTQVRIRGAEASHTLVLIDGIAAAGGDWEYILSGLETANIEKIEVLRGPQSVYYGSDASAGVINIITRKGQVGTTLNGSIEGGEATTVTAFLAHRTDRGGLSLSLSHVQDDGFDQSGDGGERDAMTRTTAILSGDFLAMDALKLGFTLRRSEQEYDTDAVDYAAPDAAGSIVDDTTLSSTRDETTGGLFAELDTMGGRLTHRVSYERTDNTAAYEGGAAVRTERDALKYRLSYGLDGLAVTETQHLLNLLVEDTNDSSRSNPLYARKATSVALEYRGSLDNGLDLQAGLRFDNNDTFKDATTWNVGLSYPVGQNGARLHGSAGVGIVNPSYFELYATDFGYTGNPSLTPERNIGFDFGVTLPVLNGRGTLDITYFKEVLTDEITDVTTGPGTFGFINQSGDSSRQGVEVTGSLRATDTLALRMTYTYLDATNQDGSVEQRRPRNTLTLGGTWDTFDGRGSLSADIRHVSGNVDAQFFGAYQMAELPAFTTVDVAAQYDLTDRVALTGRVANLFDDPAVEVWGYATRGRAAYVGLDARF</sequence>
<evidence type="ECO:0000256" key="11">
    <source>
        <dbReference type="RuleBase" id="RU003357"/>
    </source>
</evidence>
<evidence type="ECO:0000256" key="4">
    <source>
        <dbReference type="ARBA" id="ARBA00022692"/>
    </source>
</evidence>
<dbReference type="GO" id="GO:0044718">
    <property type="term" value="P:siderophore transmembrane transport"/>
    <property type="evidence" value="ECO:0007669"/>
    <property type="project" value="TreeGrafter"/>
</dbReference>
<feature type="signal peptide" evidence="12">
    <location>
        <begin position="1"/>
        <end position="21"/>
    </location>
</feature>
<dbReference type="PANTHER" id="PTHR30069:SF53">
    <property type="entry name" value="COLICIN I RECEPTOR-RELATED"/>
    <property type="match status" value="1"/>
</dbReference>
<dbReference type="SUPFAM" id="SSF56935">
    <property type="entry name" value="Porins"/>
    <property type="match status" value="1"/>
</dbReference>
<protein>
    <submittedName>
        <fullName evidence="15">Vitamin B12 transporter</fullName>
    </submittedName>
</protein>
<keyword evidence="16" id="KW-1185">Reference proteome</keyword>
<dbReference type="STRING" id="366533.SAMN05444339_107163"/>
<keyword evidence="5 12" id="KW-0732">Signal</keyword>
<dbReference type="PANTHER" id="PTHR30069">
    <property type="entry name" value="TONB-DEPENDENT OUTER MEMBRANE RECEPTOR"/>
    <property type="match status" value="1"/>
</dbReference>
<keyword evidence="7 11" id="KW-0798">TonB box</keyword>
<evidence type="ECO:0000256" key="9">
    <source>
        <dbReference type="ARBA" id="ARBA00023237"/>
    </source>
</evidence>
<dbReference type="RefSeq" id="WP_072858026.1">
    <property type="nucleotide sequence ID" value="NZ_FQUE01000007.1"/>
</dbReference>
<dbReference type="InterPro" id="IPR012910">
    <property type="entry name" value="Plug_dom"/>
</dbReference>
<dbReference type="EMBL" id="FQUE01000007">
    <property type="protein sequence ID" value="SHF53288.1"/>
    <property type="molecule type" value="Genomic_DNA"/>
</dbReference>
<evidence type="ECO:0000256" key="8">
    <source>
        <dbReference type="ARBA" id="ARBA00023136"/>
    </source>
</evidence>
<keyword evidence="9 10" id="KW-0998">Cell outer membrane</keyword>
<evidence type="ECO:0000256" key="2">
    <source>
        <dbReference type="ARBA" id="ARBA00022448"/>
    </source>
</evidence>
<dbReference type="Pfam" id="PF07715">
    <property type="entry name" value="Plug"/>
    <property type="match status" value="1"/>
</dbReference>
<feature type="domain" description="TonB-dependent receptor plug" evidence="14">
    <location>
        <begin position="43"/>
        <end position="144"/>
    </location>
</feature>
<evidence type="ECO:0000256" key="1">
    <source>
        <dbReference type="ARBA" id="ARBA00004571"/>
    </source>
</evidence>
<organism evidence="15 16">
    <name type="scientific">Loktanella atrilutea</name>
    <dbReference type="NCBI Taxonomy" id="366533"/>
    <lineage>
        <taxon>Bacteria</taxon>
        <taxon>Pseudomonadati</taxon>
        <taxon>Pseudomonadota</taxon>
        <taxon>Alphaproteobacteria</taxon>
        <taxon>Rhodobacterales</taxon>
        <taxon>Roseobacteraceae</taxon>
        <taxon>Loktanella</taxon>
    </lineage>
</organism>
<dbReference type="Gene3D" id="2.170.130.10">
    <property type="entry name" value="TonB-dependent receptor, plug domain"/>
    <property type="match status" value="1"/>
</dbReference>
<dbReference type="AlphaFoldDB" id="A0A1M5CEX0"/>
<dbReference type="InterPro" id="IPR036942">
    <property type="entry name" value="Beta-barrel_TonB_sf"/>
</dbReference>
<dbReference type="InterPro" id="IPR039426">
    <property type="entry name" value="TonB-dep_rcpt-like"/>
</dbReference>
<gene>
    <name evidence="15" type="ORF">SAMN05444339_107163</name>
</gene>
<evidence type="ECO:0000259" key="14">
    <source>
        <dbReference type="Pfam" id="PF07715"/>
    </source>
</evidence>
<evidence type="ECO:0000256" key="12">
    <source>
        <dbReference type="SAM" id="SignalP"/>
    </source>
</evidence>
<feature type="domain" description="TonB-dependent receptor-like beta-barrel" evidence="13">
    <location>
        <begin position="186"/>
        <end position="594"/>
    </location>
</feature>
<keyword evidence="2 10" id="KW-0813">Transport</keyword>
<feature type="chain" id="PRO_5012318940" evidence="12">
    <location>
        <begin position="22"/>
        <end position="620"/>
    </location>
</feature>
<keyword evidence="8 10" id="KW-0472">Membrane</keyword>
<evidence type="ECO:0000256" key="7">
    <source>
        <dbReference type="ARBA" id="ARBA00023077"/>
    </source>
</evidence>
<reference evidence="16" key="1">
    <citation type="submission" date="2016-11" db="EMBL/GenBank/DDBJ databases">
        <authorList>
            <person name="Varghese N."/>
            <person name="Submissions S."/>
        </authorList>
    </citation>
    <scope>NUCLEOTIDE SEQUENCE [LARGE SCALE GENOMIC DNA]</scope>
    <source>
        <strain evidence="16">DSM 29326</strain>
    </source>
</reference>
<dbReference type="Proteomes" id="UP000183987">
    <property type="component" value="Unassembled WGS sequence"/>
</dbReference>
<proteinExistence type="inferred from homology"/>
<evidence type="ECO:0000256" key="6">
    <source>
        <dbReference type="ARBA" id="ARBA00023065"/>
    </source>
</evidence>
<dbReference type="GO" id="GO:0015344">
    <property type="term" value="F:siderophore uptake transmembrane transporter activity"/>
    <property type="evidence" value="ECO:0007669"/>
    <property type="project" value="TreeGrafter"/>
</dbReference>
<dbReference type="Pfam" id="PF00593">
    <property type="entry name" value="TonB_dep_Rec_b-barrel"/>
    <property type="match status" value="1"/>
</dbReference>
<dbReference type="PROSITE" id="PS52016">
    <property type="entry name" value="TONB_DEPENDENT_REC_3"/>
    <property type="match status" value="1"/>
</dbReference>